<dbReference type="EMBL" id="CAUYUJ010006780">
    <property type="protein sequence ID" value="CAK0818655.1"/>
    <property type="molecule type" value="Genomic_DNA"/>
</dbReference>
<feature type="region of interest" description="Disordered" evidence="1">
    <location>
        <begin position="16"/>
        <end position="56"/>
    </location>
</feature>
<gene>
    <name evidence="2" type="ORF">PCOR1329_LOCUS20841</name>
</gene>
<feature type="compositionally biased region" description="Low complexity" evidence="1">
    <location>
        <begin position="389"/>
        <end position="403"/>
    </location>
</feature>
<feature type="compositionally biased region" description="Basic and acidic residues" evidence="1">
    <location>
        <begin position="18"/>
        <end position="28"/>
    </location>
</feature>
<keyword evidence="3" id="KW-1185">Reference proteome</keyword>
<protein>
    <submittedName>
        <fullName evidence="2">Uncharacterized protein</fullName>
    </submittedName>
</protein>
<dbReference type="Proteomes" id="UP001189429">
    <property type="component" value="Unassembled WGS sequence"/>
</dbReference>
<evidence type="ECO:0000313" key="2">
    <source>
        <dbReference type="EMBL" id="CAK0818655.1"/>
    </source>
</evidence>
<proteinExistence type="predicted"/>
<feature type="compositionally biased region" description="Basic and acidic residues" evidence="1">
    <location>
        <begin position="370"/>
        <end position="387"/>
    </location>
</feature>
<feature type="region of interest" description="Disordered" evidence="1">
    <location>
        <begin position="368"/>
        <end position="438"/>
    </location>
</feature>
<organism evidence="2 3">
    <name type="scientific">Prorocentrum cordatum</name>
    <dbReference type="NCBI Taxonomy" id="2364126"/>
    <lineage>
        <taxon>Eukaryota</taxon>
        <taxon>Sar</taxon>
        <taxon>Alveolata</taxon>
        <taxon>Dinophyceae</taxon>
        <taxon>Prorocentrales</taxon>
        <taxon>Prorocentraceae</taxon>
        <taxon>Prorocentrum</taxon>
    </lineage>
</organism>
<feature type="region of interest" description="Disordered" evidence="1">
    <location>
        <begin position="623"/>
        <end position="657"/>
    </location>
</feature>
<accession>A0ABN9RHV2</accession>
<feature type="compositionally biased region" description="Low complexity" evidence="1">
    <location>
        <begin position="255"/>
        <end position="264"/>
    </location>
</feature>
<feature type="non-terminal residue" evidence="2">
    <location>
        <position position="686"/>
    </location>
</feature>
<evidence type="ECO:0000256" key="1">
    <source>
        <dbReference type="SAM" id="MobiDB-lite"/>
    </source>
</evidence>
<comment type="caution">
    <text evidence="2">The sequence shown here is derived from an EMBL/GenBank/DDBJ whole genome shotgun (WGS) entry which is preliminary data.</text>
</comment>
<feature type="compositionally biased region" description="Low complexity" evidence="1">
    <location>
        <begin position="146"/>
        <end position="163"/>
    </location>
</feature>
<sequence>MPSQTLLFQYAKSRAQAVKREAAERGDAPSDAAAAPAAKRSRRAASAQPVTPAAASGGGIIAAKAEAASAASGSGGSFAAKVEVSVRKKARGAPPAQASTAKAPSQPKPPPATAPSQQRPSVPKAPSQPRPPAAKAPSQQRPSVPKAPSQHKAPAAKAPSQPKIRAAKAPSQQLPSVPKAPSQPNPPVAKAPSQPAVAKGNGKGKKGKANAGEAAPPPAPPAKGKGKGKKGKANAGQAVDPAAEQPPPAVPAPPAGRKAAAAAPATPPPAPRRKAAAAAPPPAAAAASPSPLAEPMAESAPAAAKSPPPTQSAPRTSRGRPGAPPITGEKAAIARPDPDAETIPAACFVDALVEEEAAGDTLVETVGGEFHGEWPEGGRVEGERHASDGAPAGEVPEGAAAEEAPAEEAPEEVPEGAAAEEAPAAGADQSALPPCGGKPYAVPDDVKALILDALSPSDVDVGIRNKMYSAISRMVNRPTVDPTVSGKWAEAHSHADKFAFLKVWVEDPSMAKWVASESHARSQGTQKTEKMVWKTKFQVYADHHAHQSEPAMIYCDALLSKAKTRPSSNPKHKKDKNFTEYYVPGEHSTAKTDAVSHESRLDISGELSAASNPKVVEDLARGMGKGLEGTSPPPPTRPSARRKAQPKQGARKTPKPDASFCALAVNKCMADVAEAGIVSTALASSK</sequence>
<reference evidence="2" key="1">
    <citation type="submission" date="2023-10" db="EMBL/GenBank/DDBJ databases">
        <authorList>
            <person name="Chen Y."/>
            <person name="Shah S."/>
            <person name="Dougan E. K."/>
            <person name="Thang M."/>
            <person name="Chan C."/>
        </authorList>
    </citation>
    <scope>NUCLEOTIDE SEQUENCE [LARGE SCALE GENOMIC DNA]</scope>
</reference>
<feature type="region of interest" description="Disordered" evidence="1">
    <location>
        <begin position="86"/>
        <end position="339"/>
    </location>
</feature>
<feature type="compositionally biased region" description="Low complexity" evidence="1">
    <location>
        <begin position="415"/>
        <end position="427"/>
    </location>
</feature>
<feature type="compositionally biased region" description="Pro residues" evidence="1">
    <location>
        <begin position="244"/>
        <end position="254"/>
    </location>
</feature>
<feature type="compositionally biased region" description="Low complexity" evidence="1">
    <location>
        <begin position="29"/>
        <end position="56"/>
    </location>
</feature>
<feature type="compositionally biased region" description="Low complexity" evidence="1">
    <location>
        <begin position="284"/>
        <end position="305"/>
    </location>
</feature>
<name>A0ABN9RHV2_9DINO</name>
<evidence type="ECO:0000313" key="3">
    <source>
        <dbReference type="Proteomes" id="UP001189429"/>
    </source>
</evidence>
<feature type="compositionally biased region" description="Basic residues" evidence="1">
    <location>
        <begin position="639"/>
        <end position="653"/>
    </location>
</feature>
<feature type="compositionally biased region" description="Acidic residues" evidence="1">
    <location>
        <begin position="404"/>
        <end position="414"/>
    </location>
</feature>